<sequence>MTTAHTANSDAFVLHCKAWAKRLKERPIVCPTGSAFYREQLLREAHENALRVLGEMGAVDALDLLPKWREMGRLLARLDADLRHARECENRWPAELEGSEA</sequence>
<reference evidence="1 2" key="1">
    <citation type="submission" date="2018-02" db="EMBL/GenBank/DDBJ databases">
        <title>8 Nocardia nova and 1 Nocardia cyriacigeorgica strain used for evolution to TMP-SMX.</title>
        <authorList>
            <person name="Mehta H."/>
            <person name="Weng J."/>
            <person name="Shamoo Y."/>
        </authorList>
    </citation>
    <scope>NUCLEOTIDE SEQUENCE [LARGE SCALE GENOMIC DNA]</scope>
    <source>
        <strain evidence="1 2">MDA3139</strain>
    </source>
</reference>
<dbReference type="EMBL" id="PSZC01000026">
    <property type="protein sequence ID" value="PPJ34921.1"/>
    <property type="molecule type" value="Genomic_DNA"/>
</dbReference>
<evidence type="ECO:0000313" key="2">
    <source>
        <dbReference type="Proteomes" id="UP000239874"/>
    </source>
</evidence>
<proteinExistence type="predicted"/>
<organism evidence="1 2">
    <name type="scientific">Nocardia nova</name>
    <dbReference type="NCBI Taxonomy" id="37330"/>
    <lineage>
        <taxon>Bacteria</taxon>
        <taxon>Bacillati</taxon>
        <taxon>Actinomycetota</taxon>
        <taxon>Actinomycetes</taxon>
        <taxon>Mycobacteriales</taxon>
        <taxon>Nocardiaceae</taxon>
        <taxon>Nocardia</taxon>
    </lineage>
</organism>
<dbReference type="Proteomes" id="UP000239874">
    <property type="component" value="Unassembled WGS sequence"/>
</dbReference>
<accession>A0A2S6AI79</accession>
<evidence type="ECO:0000313" key="1">
    <source>
        <dbReference type="EMBL" id="PPJ34921.1"/>
    </source>
</evidence>
<dbReference type="AlphaFoldDB" id="A0A2S6AI79"/>
<protein>
    <submittedName>
        <fullName evidence="1">Uncharacterized protein</fullName>
    </submittedName>
</protein>
<comment type="caution">
    <text evidence="1">The sequence shown here is derived from an EMBL/GenBank/DDBJ whole genome shotgun (WGS) entry which is preliminary data.</text>
</comment>
<name>A0A2S6AI79_9NOCA</name>
<dbReference type="RefSeq" id="WP_104377819.1">
    <property type="nucleotide sequence ID" value="NZ_PSZC01000026.1"/>
</dbReference>
<gene>
    <name evidence="1" type="ORF">C5E45_28305</name>
</gene>